<dbReference type="InterPro" id="IPR001611">
    <property type="entry name" value="Leu-rich_rpt"/>
</dbReference>
<organism evidence="12 13">
    <name type="scientific">Handroanthus impetiginosus</name>
    <dbReference type="NCBI Taxonomy" id="429701"/>
    <lineage>
        <taxon>Eukaryota</taxon>
        <taxon>Viridiplantae</taxon>
        <taxon>Streptophyta</taxon>
        <taxon>Embryophyta</taxon>
        <taxon>Tracheophyta</taxon>
        <taxon>Spermatophyta</taxon>
        <taxon>Magnoliopsida</taxon>
        <taxon>eudicotyledons</taxon>
        <taxon>Gunneridae</taxon>
        <taxon>Pentapetalae</taxon>
        <taxon>asterids</taxon>
        <taxon>lamiids</taxon>
        <taxon>Lamiales</taxon>
        <taxon>Bignoniaceae</taxon>
        <taxon>Crescentiina</taxon>
        <taxon>Tabebuia alliance</taxon>
        <taxon>Handroanthus</taxon>
    </lineage>
</organism>
<comment type="subcellular location">
    <subcellularLocation>
        <location evidence="1">Membrane</location>
        <topology evidence="1">Single-pass membrane protein</topology>
    </subcellularLocation>
</comment>
<dbReference type="FunFam" id="3.80.10.10:FF:000383">
    <property type="entry name" value="Leucine-rich repeat receptor protein kinase EMS1"/>
    <property type="match status" value="1"/>
</dbReference>
<evidence type="ECO:0000256" key="6">
    <source>
        <dbReference type="ARBA" id="ARBA00022989"/>
    </source>
</evidence>
<evidence type="ECO:0000259" key="11">
    <source>
        <dbReference type="PROSITE" id="PS50011"/>
    </source>
</evidence>
<dbReference type="InterPro" id="IPR013210">
    <property type="entry name" value="LRR_N_plant-typ"/>
</dbReference>
<dbReference type="InterPro" id="IPR050994">
    <property type="entry name" value="At_inactive_RLKs"/>
</dbReference>
<keyword evidence="12" id="KW-0418">Kinase</keyword>
<dbReference type="InterPro" id="IPR017441">
    <property type="entry name" value="Protein_kinase_ATP_BS"/>
</dbReference>
<keyword evidence="7 9" id="KW-0472">Membrane</keyword>
<dbReference type="Pfam" id="PF00069">
    <property type="entry name" value="Pkinase"/>
    <property type="match status" value="1"/>
</dbReference>
<evidence type="ECO:0000313" key="13">
    <source>
        <dbReference type="Proteomes" id="UP000231279"/>
    </source>
</evidence>
<dbReference type="OrthoDB" id="4062651at2759"/>
<gene>
    <name evidence="12" type="ORF">CDL12_02551</name>
</gene>
<dbReference type="InterPro" id="IPR000719">
    <property type="entry name" value="Prot_kinase_dom"/>
</dbReference>
<dbReference type="EC" id="2.7.11.1" evidence="12"/>
<keyword evidence="8" id="KW-0547">Nucleotide-binding</keyword>
<dbReference type="PANTHER" id="PTHR48010:SF96">
    <property type="entry name" value="OS05G0595800 PROTEIN"/>
    <property type="match status" value="1"/>
</dbReference>
<evidence type="ECO:0000256" key="5">
    <source>
        <dbReference type="ARBA" id="ARBA00022737"/>
    </source>
</evidence>
<evidence type="ECO:0000256" key="3">
    <source>
        <dbReference type="ARBA" id="ARBA00022692"/>
    </source>
</evidence>
<dbReference type="FunFam" id="3.80.10.10:FF:000129">
    <property type="entry name" value="Leucine-rich repeat receptor-like kinase"/>
    <property type="match status" value="1"/>
</dbReference>
<dbReference type="Proteomes" id="UP000231279">
    <property type="component" value="Unassembled WGS sequence"/>
</dbReference>
<evidence type="ECO:0000256" key="8">
    <source>
        <dbReference type="PROSITE-ProRule" id="PRU10141"/>
    </source>
</evidence>
<dbReference type="GO" id="GO:0005524">
    <property type="term" value="F:ATP binding"/>
    <property type="evidence" value="ECO:0007669"/>
    <property type="project" value="UniProtKB-UniRule"/>
</dbReference>
<evidence type="ECO:0000256" key="9">
    <source>
        <dbReference type="SAM" id="Phobius"/>
    </source>
</evidence>
<keyword evidence="5" id="KW-0677">Repeat</keyword>
<dbReference type="EMBL" id="NKXS01000368">
    <property type="protein sequence ID" value="PIN24711.1"/>
    <property type="molecule type" value="Genomic_DNA"/>
</dbReference>
<keyword evidence="13" id="KW-1185">Reference proteome</keyword>
<evidence type="ECO:0000256" key="10">
    <source>
        <dbReference type="SAM" id="SignalP"/>
    </source>
</evidence>
<accession>A0A2G9I4N4</accession>
<feature type="transmembrane region" description="Helical" evidence="9">
    <location>
        <begin position="304"/>
        <end position="326"/>
    </location>
</feature>
<dbReference type="InterPro" id="IPR011009">
    <property type="entry name" value="Kinase-like_dom_sf"/>
</dbReference>
<evidence type="ECO:0000256" key="7">
    <source>
        <dbReference type="ARBA" id="ARBA00023136"/>
    </source>
</evidence>
<dbReference type="Gene3D" id="3.30.200.20">
    <property type="entry name" value="Phosphorylase Kinase, domain 1"/>
    <property type="match status" value="1"/>
</dbReference>
<keyword evidence="6 9" id="KW-1133">Transmembrane helix</keyword>
<dbReference type="GO" id="GO:0016020">
    <property type="term" value="C:membrane"/>
    <property type="evidence" value="ECO:0007669"/>
    <property type="project" value="UniProtKB-SubCell"/>
</dbReference>
<keyword evidence="2" id="KW-0433">Leucine-rich repeat</keyword>
<evidence type="ECO:0000313" key="12">
    <source>
        <dbReference type="EMBL" id="PIN24711.1"/>
    </source>
</evidence>
<dbReference type="STRING" id="429701.A0A2G9I4N4"/>
<dbReference type="InterPro" id="IPR032675">
    <property type="entry name" value="LRR_dom_sf"/>
</dbReference>
<keyword evidence="4 10" id="KW-0732">Signal</keyword>
<dbReference type="GO" id="GO:0004674">
    <property type="term" value="F:protein serine/threonine kinase activity"/>
    <property type="evidence" value="ECO:0007669"/>
    <property type="project" value="UniProtKB-KW"/>
</dbReference>
<evidence type="ECO:0000256" key="2">
    <source>
        <dbReference type="ARBA" id="ARBA00022614"/>
    </source>
</evidence>
<sequence length="448" mass="49439">MTPLFLFILLTPLYLEVNSADLSFEQKILLSLKQPWGNPKSLDSWNSTSPLCDWPGVECTSGTVTGLHLAEKNISGTIPSSICQLINLISINLAKNNISGQIPVGLYNCLNLERLDLSLNKLSGTIPGELFTMKTLHNLNLQGNRLSGTIPTPMEAHNLEYLDLSDNNLSGYMPEGLGLFSLQVLNLTHNNLKGTIPKSLGNLTVLSDVDLSHNQLSGDIVESLYDLGCKRTLRLCSNNFLGRIPYEFVKQNIGENCLDPSNLCSDNRTEGLQSCPPNLGLDDRILGFRKCNSKAKSDESERQFIIIIVETVGAGVVGCAILYYLVRKILNKMHWNITVRCKTIGHSVPPGEKEEWKVISFQKLKFSKNEILSGLTDENLIGGGGSGKVYRVSINQTGESVAVKSIRNASKSDQRREKEFMAEIQTVGNVRHYNIVKLLCCISGWIGQ</sequence>
<dbReference type="PANTHER" id="PTHR48010">
    <property type="entry name" value="OS05G0588300 PROTEIN"/>
    <property type="match status" value="1"/>
</dbReference>
<keyword evidence="3 9" id="KW-0812">Transmembrane</keyword>
<feature type="domain" description="Protein kinase" evidence="11">
    <location>
        <begin position="375"/>
        <end position="448"/>
    </location>
</feature>
<keyword evidence="12" id="KW-0808">Transferase</keyword>
<keyword evidence="8" id="KW-0067">ATP-binding</keyword>
<dbReference type="Pfam" id="PF08263">
    <property type="entry name" value="LRRNT_2"/>
    <property type="match status" value="1"/>
</dbReference>
<dbReference type="AlphaFoldDB" id="A0A2G9I4N4"/>
<evidence type="ECO:0000256" key="1">
    <source>
        <dbReference type="ARBA" id="ARBA00004167"/>
    </source>
</evidence>
<dbReference type="Gene3D" id="3.80.10.10">
    <property type="entry name" value="Ribonuclease Inhibitor"/>
    <property type="match status" value="2"/>
</dbReference>
<evidence type="ECO:0000256" key="4">
    <source>
        <dbReference type="ARBA" id="ARBA00022729"/>
    </source>
</evidence>
<keyword evidence="12" id="KW-0723">Serine/threonine-protein kinase</keyword>
<name>A0A2G9I4N4_9LAMI</name>
<protein>
    <submittedName>
        <fullName evidence="12">Non-specific serine/threonine protein kinase</fullName>
        <ecNumber evidence="12">2.7.11.1</ecNumber>
    </submittedName>
</protein>
<reference evidence="13" key="1">
    <citation type="journal article" date="2018" name="Gigascience">
        <title>Genome assembly of the Pink Ipe (Handroanthus impetiginosus, Bignoniaceae), a highly valued, ecologically keystone Neotropical timber forest tree.</title>
        <authorList>
            <person name="Silva-Junior O.B."/>
            <person name="Grattapaglia D."/>
            <person name="Novaes E."/>
            <person name="Collevatti R.G."/>
        </authorList>
    </citation>
    <scope>NUCLEOTIDE SEQUENCE [LARGE SCALE GENOMIC DNA]</scope>
    <source>
        <strain evidence="13">cv. UFG-1</strain>
    </source>
</reference>
<dbReference type="Pfam" id="PF00560">
    <property type="entry name" value="LRR_1"/>
    <property type="match status" value="5"/>
</dbReference>
<dbReference type="PRINTS" id="PR00019">
    <property type="entry name" value="LEURICHRPT"/>
</dbReference>
<dbReference type="PROSITE" id="PS50011">
    <property type="entry name" value="PROTEIN_KINASE_DOM"/>
    <property type="match status" value="1"/>
</dbReference>
<dbReference type="SUPFAM" id="SSF52058">
    <property type="entry name" value="L domain-like"/>
    <property type="match status" value="1"/>
</dbReference>
<proteinExistence type="predicted"/>
<dbReference type="PROSITE" id="PS00107">
    <property type="entry name" value="PROTEIN_KINASE_ATP"/>
    <property type="match status" value="1"/>
</dbReference>
<dbReference type="SUPFAM" id="SSF56112">
    <property type="entry name" value="Protein kinase-like (PK-like)"/>
    <property type="match status" value="1"/>
</dbReference>
<feature type="chain" id="PRO_5013574053" evidence="10">
    <location>
        <begin position="21"/>
        <end position="448"/>
    </location>
</feature>
<feature type="signal peptide" evidence="10">
    <location>
        <begin position="1"/>
        <end position="20"/>
    </location>
</feature>
<feature type="binding site" evidence="8">
    <location>
        <position position="404"/>
    </location>
    <ligand>
        <name>ATP</name>
        <dbReference type="ChEBI" id="CHEBI:30616"/>
    </ligand>
</feature>
<comment type="caution">
    <text evidence="12">The sequence shown here is derived from an EMBL/GenBank/DDBJ whole genome shotgun (WGS) entry which is preliminary data.</text>
</comment>